<feature type="region of interest" description="Disordered" evidence="1">
    <location>
        <begin position="1604"/>
        <end position="1629"/>
    </location>
</feature>
<dbReference type="GO" id="GO:0005730">
    <property type="term" value="C:nucleolus"/>
    <property type="evidence" value="ECO:0007669"/>
    <property type="project" value="TreeGrafter"/>
</dbReference>
<gene>
    <name evidence="3" type="ORF">K458DRAFT_489234</name>
</gene>
<reference evidence="3" key="1">
    <citation type="journal article" date="2020" name="Stud. Mycol.">
        <title>101 Dothideomycetes genomes: a test case for predicting lifestyles and emergence of pathogens.</title>
        <authorList>
            <person name="Haridas S."/>
            <person name="Albert R."/>
            <person name="Binder M."/>
            <person name="Bloem J."/>
            <person name="Labutti K."/>
            <person name="Salamov A."/>
            <person name="Andreopoulos B."/>
            <person name="Baker S."/>
            <person name="Barry K."/>
            <person name="Bills G."/>
            <person name="Bluhm B."/>
            <person name="Cannon C."/>
            <person name="Castanera R."/>
            <person name="Culley D."/>
            <person name="Daum C."/>
            <person name="Ezra D."/>
            <person name="Gonzalez J."/>
            <person name="Henrissat B."/>
            <person name="Kuo A."/>
            <person name="Liang C."/>
            <person name="Lipzen A."/>
            <person name="Lutzoni F."/>
            <person name="Magnuson J."/>
            <person name="Mondo S."/>
            <person name="Nolan M."/>
            <person name="Ohm R."/>
            <person name="Pangilinan J."/>
            <person name="Park H.-J."/>
            <person name="Ramirez L."/>
            <person name="Alfaro M."/>
            <person name="Sun H."/>
            <person name="Tritt A."/>
            <person name="Yoshinaga Y."/>
            <person name="Zwiers L.-H."/>
            <person name="Turgeon B."/>
            <person name="Goodwin S."/>
            <person name="Spatafora J."/>
            <person name="Crous P."/>
            <person name="Grigoriev I."/>
        </authorList>
    </citation>
    <scope>NUCLEOTIDE SEQUENCE</scope>
    <source>
        <strain evidence="3">CBS 122367</strain>
    </source>
</reference>
<keyword evidence="4" id="KW-1185">Reference proteome</keyword>
<evidence type="ECO:0000256" key="1">
    <source>
        <dbReference type="SAM" id="MobiDB-lite"/>
    </source>
</evidence>
<accession>A0A6G1IUL5</accession>
<feature type="compositionally biased region" description="Basic and acidic residues" evidence="1">
    <location>
        <begin position="375"/>
        <end position="395"/>
    </location>
</feature>
<evidence type="ECO:0000259" key="2">
    <source>
        <dbReference type="Pfam" id="PF10441"/>
    </source>
</evidence>
<name>A0A6G1IUL5_9PLEO</name>
<dbReference type="EMBL" id="MU005590">
    <property type="protein sequence ID" value="KAF2681798.1"/>
    <property type="molecule type" value="Genomic_DNA"/>
</dbReference>
<proteinExistence type="predicted"/>
<feature type="region of interest" description="Disordered" evidence="1">
    <location>
        <begin position="367"/>
        <end position="418"/>
    </location>
</feature>
<dbReference type="OrthoDB" id="160374at2759"/>
<organism evidence="3 4">
    <name type="scientific">Lentithecium fluviatile CBS 122367</name>
    <dbReference type="NCBI Taxonomy" id="1168545"/>
    <lineage>
        <taxon>Eukaryota</taxon>
        <taxon>Fungi</taxon>
        <taxon>Dikarya</taxon>
        <taxon>Ascomycota</taxon>
        <taxon>Pezizomycotina</taxon>
        <taxon>Dothideomycetes</taxon>
        <taxon>Pleosporomycetidae</taxon>
        <taxon>Pleosporales</taxon>
        <taxon>Massarineae</taxon>
        <taxon>Lentitheciaceae</taxon>
        <taxon>Lentithecium</taxon>
    </lineage>
</organism>
<dbReference type="PANTHER" id="PTHR15682">
    <property type="entry name" value="UNHEALTHY RIBOSOME BIOGENESIS PROTEIN 2 HOMOLOG"/>
    <property type="match status" value="1"/>
</dbReference>
<dbReference type="PANTHER" id="PTHR15682:SF2">
    <property type="entry name" value="UNHEALTHY RIBOSOME BIOGENESIS PROTEIN 2 HOMOLOG"/>
    <property type="match status" value="1"/>
</dbReference>
<feature type="domain" description="Nucleolar 27S pre-rRNA processing Urb2/Npa2 C-terminal" evidence="2">
    <location>
        <begin position="1476"/>
        <end position="1709"/>
    </location>
</feature>
<dbReference type="InterPro" id="IPR018849">
    <property type="entry name" value="Urb2/Npa2_C"/>
</dbReference>
<protein>
    <recommendedName>
        <fullName evidence="2">Nucleolar 27S pre-rRNA processing Urb2/Npa2 C-terminal domain-containing protein</fullName>
    </recommendedName>
</protein>
<evidence type="ECO:0000313" key="4">
    <source>
        <dbReference type="Proteomes" id="UP000799291"/>
    </source>
</evidence>
<feature type="region of interest" description="Disordered" evidence="1">
    <location>
        <begin position="185"/>
        <end position="251"/>
    </location>
</feature>
<dbReference type="InterPro" id="IPR052609">
    <property type="entry name" value="Ribosome_Biogenesis_Reg"/>
</dbReference>
<feature type="compositionally biased region" description="Basic and acidic residues" evidence="1">
    <location>
        <begin position="207"/>
        <end position="232"/>
    </location>
</feature>
<dbReference type="Proteomes" id="UP000799291">
    <property type="component" value="Unassembled WGS sequence"/>
</dbReference>
<dbReference type="GO" id="GO:0042254">
    <property type="term" value="P:ribosome biogenesis"/>
    <property type="evidence" value="ECO:0007669"/>
    <property type="project" value="TreeGrafter"/>
</dbReference>
<evidence type="ECO:0000313" key="3">
    <source>
        <dbReference type="EMBL" id="KAF2681798.1"/>
    </source>
</evidence>
<dbReference type="Pfam" id="PF10441">
    <property type="entry name" value="Urb2"/>
    <property type="match status" value="1"/>
</dbReference>
<sequence>MNLPQILNPAPTPQTVPTQRTLFDAIQSSTVERRRATMQSICDSSPEAFRLASHQLLTDQNPIVIRGGAIEISHDSSEEESNEESDEEQTQVVAIPAPPLQAKSASATKCVASATKSTTSPPTRWESQVVGGVKVDWNGNFWADHDETCRGTIDSDWARGGYPEGFLWDCSVRGRHPHDTCTTHAVALLPGSPGAEAETDPGGPRPALEEQHGEDNAERHAEAGADEHRREAAVPLSRPPRSQPTASRPRLQALRQSTAGLDEQIRQAAHIIGLPDDWLTLHGGARAAALQRLVRARADWVLRWILDKWKDGADGGARARSSVAAWKLADWMIRVLPVSRCAPHLRDAQFLSIIENTLEESLGADIALQPTPTPHDGRPRDVSDSSETVHEEPQPSRKRKRGSNSGTDTPTKRAANEAARLAPLFDAVRAVIRSIRDKASSQGTSEEPVLGEHMQMVLRTESAQAARILKCWLQAVQRLATAPASSAEADYADLSLVVDVWELRAVDAKVDSGASTEQFATECLAPVLSLSQALRQAEHAHRPAIITLDRLLTKHVLLPSRTAFFGGASGPVEGNGQPDRLKAELLSSSLEPLRARLLQAAQIEDSGEAIPACLSSLFSAVPQLLDLVIRFSPAQTPKSRIADKPWIQAAFVSLAECAGCSLEAPEFTTSRLSIDALRKSLHNLASHDMTLDSAILKDVFWFHSGLKYPLRQERVIHWPLIAALIELDPDIFLADPHHTLSAPASDDRPEDLAGFLFDQISATDSWELSTVLSDLTLTRGEACITEPLVKERSPKEAVIQKIIVPIMSAFARNRNLRGFIDRWNHQLNGLSRDSRHPMKELGTSIWKHDGLVAAVVAVFEASMTPVAVTNLLREYGERLNDQSKPSGPATTTAAGNDVIIQVVLQSITSWETVDALEPQLQSLWSAYSFRVLSDERISPTSLAVTWMILCHLLLHLWPRYLHGSPDLQKQLLYPLIDRAASDGTSARKDQTRGRVDSSSRAAALNFLFSACDHLKSLPGTEELIRRKLQKALKVISPGQLERTELVNITEIFCCAHVDLLNVLETDSCQAAVSGLLLAISTFDEELGKPIAKALAEFAFEKGSPSLQTEFTSACLEALSKEDKNLHAAAVNCFLQATPLAISREQREAVLDNILTMLGSQAGNLIALLSIMSHLMEVPNATAKISSDGAALFNLAQQLHDSGVESPPALQLLQILAQSTLTHILPNKDQSQNRRFLDKHQSKIASTMKKSRKCSPARLAIVRGTFLAAIKDDDLLPVDQYSYFLTACLLEADSALTEYILDALNDVPTQILQNHVDVLESVQNSLREWITSSLPSGKPSGLIDAESLDRFPSQLLPAIHKAIAKYQLYSDTKWFLSASSSSARTDLPALVRLSILDSFKEALLSLELGQKLQLITSCISADKKDNATDTYRLFDILVSTMEDKLVADCELKTQQLALLPKLCFLLGESPNDASFNALLDSITTIIREKYSLTTQYGIECVLEVLHKLTSRYSPRLSAQHAPAIFERLCATARSILLLHRGRLGGRFHLLLPLLQNLLLCLFIPNGGRGSAHAPWLDTTSSSPTRLTPANASQFSRLLSTLCSPTQSSVQRPHHSSRSQTSKPKKDLNDPVKAAREYASQYMYPLLSSYCRFQLYGRLEPQVRENLMAGIWEVVGVGCLDRASLDSMFSGLGKSERDVWKETWREWERVHGKKDARWGD</sequence>